<feature type="transmembrane region" description="Helical" evidence="1">
    <location>
        <begin position="68"/>
        <end position="85"/>
    </location>
</feature>
<keyword evidence="1" id="KW-1133">Transmembrane helix</keyword>
<dbReference type="EMBL" id="RXMA01000006">
    <property type="protein sequence ID" value="RTR21495.1"/>
    <property type="molecule type" value="Genomic_DNA"/>
</dbReference>
<proteinExistence type="predicted"/>
<accession>A0A3S0IG46</accession>
<dbReference type="Pfam" id="PF20134">
    <property type="entry name" value="DUF6524"/>
    <property type="match status" value="1"/>
</dbReference>
<keyword evidence="1" id="KW-0472">Membrane</keyword>
<feature type="transmembrane region" description="Helical" evidence="1">
    <location>
        <begin position="12"/>
        <end position="32"/>
    </location>
</feature>
<dbReference type="Proteomes" id="UP000277007">
    <property type="component" value="Unassembled WGS sequence"/>
</dbReference>
<dbReference type="AlphaFoldDB" id="A0A3S0IG46"/>
<keyword evidence="3" id="KW-1185">Reference proteome</keyword>
<protein>
    <submittedName>
        <fullName evidence="2">Uncharacterized protein</fullName>
    </submittedName>
</protein>
<evidence type="ECO:0000313" key="2">
    <source>
        <dbReference type="EMBL" id="RTR21495.1"/>
    </source>
</evidence>
<feature type="transmembrane region" description="Helical" evidence="1">
    <location>
        <begin position="97"/>
        <end position="119"/>
    </location>
</feature>
<dbReference type="RefSeq" id="WP_126614219.1">
    <property type="nucleotide sequence ID" value="NZ_JBHUCY010000003.1"/>
</dbReference>
<evidence type="ECO:0000256" key="1">
    <source>
        <dbReference type="SAM" id="Phobius"/>
    </source>
</evidence>
<dbReference type="InterPro" id="IPR045387">
    <property type="entry name" value="DUF6524"/>
</dbReference>
<name>A0A3S0IG46_9PROT</name>
<comment type="caution">
    <text evidence="2">The sequence shown here is derived from an EMBL/GenBank/DDBJ whole genome shotgun (WGS) entry which is preliminary data.</text>
</comment>
<keyword evidence="1" id="KW-0812">Transmembrane</keyword>
<feature type="transmembrane region" description="Helical" evidence="1">
    <location>
        <begin position="38"/>
        <end position="56"/>
    </location>
</feature>
<dbReference type="OrthoDB" id="7272344at2"/>
<reference evidence="2 3" key="1">
    <citation type="submission" date="2018-12" db="EMBL/GenBank/DDBJ databases">
        <authorList>
            <person name="Yang Y."/>
        </authorList>
    </citation>
    <scope>NUCLEOTIDE SEQUENCE [LARGE SCALE GENOMIC DNA]</scope>
    <source>
        <strain evidence="2 3">L-25-5w-1</strain>
    </source>
</reference>
<organism evidence="2 3">
    <name type="scientific">Azospirillum griseum</name>
    <dbReference type="NCBI Taxonomy" id="2496639"/>
    <lineage>
        <taxon>Bacteria</taxon>
        <taxon>Pseudomonadati</taxon>
        <taxon>Pseudomonadota</taxon>
        <taxon>Alphaproteobacteria</taxon>
        <taxon>Rhodospirillales</taxon>
        <taxon>Azospirillaceae</taxon>
        <taxon>Azospirillum</taxon>
    </lineage>
</organism>
<evidence type="ECO:0000313" key="3">
    <source>
        <dbReference type="Proteomes" id="UP000277007"/>
    </source>
</evidence>
<gene>
    <name evidence="2" type="ORF">EJ903_08805</name>
</gene>
<sequence>MLSILGYTARLLIAMFVIFGGFNPSGYSYYHWIQQDGGNWAVKLFVGLILTVILYLQVNAMWRSMRLVGTSMLTIIVLSGVWLASDLGIVDLHDRTQFILTIQVALTMLLGTGFCWSHIRYRLSGQMDSENIAAP</sequence>